<dbReference type="AlphaFoldDB" id="A0A1H0N728"/>
<keyword evidence="1" id="KW-0732">Signal</keyword>
<keyword evidence="3" id="KW-0378">Hydrolase</keyword>
<evidence type="ECO:0000313" key="3">
    <source>
        <dbReference type="EMBL" id="SDO88494.1"/>
    </source>
</evidence>
<sequence>MRYPALSRRRLLTWMGGGALGLVAAAPVRSRAATPYPVVRPGVPLVFPEDHGAHPAFRTEWWYVTGSLTLPDGDEVGFQVTFFRTRPPGGEGDNPSRFAPDQILFAHAGLSDPKVGRIQTTERAGREGFGLAFAATGDANVAISDWFFRRTAEGRFETRVGDEAFEFELLLEPTTPPLLQGENGYSRKGPASENASYYYSLPQLRVSGRVRERARGDVAVTVTGRAWLDREWSSDYIAGGAVGWDWTGLNFDDGSALTAFRLRAADGGTSYAGGSFRDPSGAVEILAPAAVSFTTRSTWRSPRSGGVYPIDPIVEIQLRERRLRLELVPVMADQEVDSTLGLPIYWEGLVRASGCAGYLELVGYGSQARF</sequence>
<dbReference type="SUPFAM" id="SSF159245">
    <property type="entry name" value="AttH-like"/>
    <property type="match status" value="1"/>
</dbReference>
<dbReference type="Pfam" id="PF07143">
    <property type="entry name" value="CrtC"/>
    <property type="match status" value="1"/>
</dbReference>
<keyword evidence="4" id="KW-1185">Reference proteome</keyword>
<evidence type="ECO:0000313" key="4">
    <source>
        <dbReference type="Proteomes" id="UP000198793"/>
    </source>
</evidence>
<name>A0A1H0N728_9HYPH</name>
<feature type="signal peptide" evidence="1">
    <location>
        <begin position="1"/>
        <end position="25"/>
    </location>
</feature>
<accession>A0A1H0N728</accession>
<gene>
    <name evidence="3" type="ORF">SAMN05192530_1182</name>
</gene>
<protein>
    <submittedName>
        <fullName evidence="3">Predicted secreted hydrolase</fullName>
    </submittedName>
</protein>
<dbReference type="PANTHER" id="PTHR38591">
    <property type="entry name" value="HYDROLASE"/>
    <property type="match status" value="1"/>
</dbReference>
<dbReference type="Pfam" id="PF17186">
    <property type="entry name" value="Lipocalin_9"/>
    <property type="match status" value="1"/>
</dbReference>
<dbReference type="Proteomes" id="UP000198793">
    <property type="component" value="Unassembled WGS sequence"/>
</dbReference>
<proteinExistence type="predicted"/>
<evidence type="ECO:0000259" key="2">
    <source>
        <dbReference type="Pfam" id="PF07143"/>
    </source>
</evidence>
<dbReference type="InterPro" id="IPR023374">
    <property type="entry name" value="AttH-like_dom_sf"/>
</dbReference>
<dbReference type="EMBL" id="FNIT01000018">
    <property type="protein sequence ID" value="SDO88494.1"/>
    <property type="molecule type" value="Genomic_DNA"/>
</dbReference>
<dbReference type="STRING" id="1166073.SAMN05192530_1182"/>
<feature type="chain" id="PRO_5011524132" evidence="1">
    <location>
        <begin position="26"/>
        <end position="370"/>
    </location>
</feature>
<dbReference type="Gene3D" id="2.40.370.10">
    <property type="entry name" value="AttH-like domain"/>
    <property type="match status" value="2"/>
</dbReference>
<organism evidence="3 4">
    <name type="scientific">Aureimonas jatrophae</name>
    <dbReference type="NCBI Taxonomy" id="1166073"/>
    <lineage>
        <taxon>Bacteria</taxon>
        <taxon>Pseudomonadati</taxon>
        <taxon>Pseudomonadota</taxon>
        <taxon>Alphaproteobacteria</taxon>
        <taxon>Hyphomicrobiales</taxon>
        <taxon>Aurantimonadaceae</taxon>
        <taxon>Aureimonas</taxon>
    </lineage>
</organism>
<feature type="domain" description="AttH" evidence="2">
    <location>
        <begin position="59"/>
        <end position="234"/>
    </location>
</feature>
<evidence type="ECO:0000256" key="1">
    <source>
        <dbReference type="SAM" id="SignalP"/>
    </source>
</evidence>
<dbReference type="PROSITE" id="PS51318">
    <property type="entry name" value="TAT"/>
    <property type="match status" value="1"/>
</dbReference>
<dbReference type="PANTHER" id="PTHR38591:SF1">
    <property type="entry name" value="BLL1000 PROTEIN"/>
    <property type="match status" value="1"/>
</dbReference>
<dbReference type="GO" id="GO:0016787">
    <property type="term" value="F:hydrolase activity"/>
    <property type="evidence" value="ECO:0007669"/>
    <property type="project" value="UniProtKB-KW"/>
</dbReference>
<dbReference type="InterPro" id="IPR010791">
    <property type="entry name" value="AttH_dom"/>
</dbReference>
<dbReference type="RefSeq" id="WP_244519760.1">
    <property type="nucleotide sequence ID" value="NZ_FNIT01000018.1"/>
</dbReference>
<dbReference type="InterPro" id="IPR006311">
    <property type="entry name" value="TAT_signal"/>
</dbReference>
<reference evidence="3 4" key="1">
    <citation type="submission" date="2016-10" db="EMBL/GenBank/DDBJ databases">
        <authorList>
            <person name="de Groot N.N."/>
        </authorList>
    </citation>
    <scope>NUCLEOTIDE SEQUENCE [LARGE SCALE GENOMIC DNA]</scope>
    <source>
        <strain evidence="4">L7-484,KACC 16230,DSM 25025</strain>
    </source>
</reference>